<evidence type="ECO:0000313" key="20">
    <source>
        <dbReference type="Xenbase" id="XB-GENE-488004"/>
    </source>
</evidence>
<evidence type="ECO:0000259" key="15">
    <source>
        <dbReference type="PROSITE" id="PS50262"/>
    </source>
</evidence>
<feature type="region of interest" description="Disordered" evidence="13">
    <location>
        <begin position="329"/>
        <end position="357"/>
    </location>
</feature>
<dbReference type="Reactome" id="R-XTR-418594">
    <property type="pathway name" value="G alpha (i) signalling events"/>
</dbReference>
<dbReference type="PANTHER" id="PTHR22750">
    <property type="entry name" value="G-PROTEIN COUPLED RECEPTOR"/>
    <property type="match status" value="1"/>
</dbReference>
<comment type="subcellular location">
    <subcellularLocation>
        <location evidence="2">Cell membrane</location>
        <topology evidence="2">Multi-pass membrane protein</topology>
    </subcellularLocation>
    <subcellularLocation>
        <location evidence="1">Cell projection</location>
        <location evidence="1">Neuron projection</location>
    </subcellularLocation>
</comment>
<evidence type="ECO:0000256" key="9">
    <source>
        <dbReference type="ARBA" id="ARBA00023180"/>
    </source>
</evidence>
<feature type="transmembrane region" description="Helical" evidence="14">
    <location>
        <begin position="193"/>
        <end position="213"/>
    </location>
</feature>
<dbReference type="GO" id="GO:0007189">
    <property type="term" value="P:adenylate cyclase-activating G protein-coupled receptor signaling pathway"/>
    <property type="evidence" value="ECO:0000318"/>
    <property type="project" value="GO_Central"/>
</dbReference>
<accession>F6QM39</accession>
<evidence type="ECO:0000256" key="4">
    <source>
        <dbReference type="ARBA" id="ARBA00022692"/>
    </source>
</evidence>
<dbReference type="Ensembl" id="ENSXETT00000120233">
    <property type="protein sequence ID" value="ENSXETP00000105666"/>
    <property type="gene ID" value="ENSXETG00000005272"/>
</dbReference>
<keyword evidence="11" id="KW-0966">Cell projection</keyword>
<keyword evidence="10 12" id="KW-0807">Transducer</keyword>
<dbReference type="Pfam" id="PF00001">
    <property type="entry name" value="7tm_1"/>
    <property type="match status" value="1"/>
</dbReference>
<feature type="transmembrane region" description="Helical" evidence="14">
    <location>
        <begin position="283"/>
        <end position="304"/>
    </location>
</feature>
<organism evidence="16">
    <name type="scientific">Xenopus tropicalis</name>
    <name type="common">Western clawed frog</name>
    <name type="synonym">Silurana tropicalis</name>
    <dbReference type="NCBI Taxonomy" id="8364"/>
    <lineage>
        <taxon>Eukaryota</taxon>
        <taxon>Metazoa</taxon>
        <taxon>Chordata</taxon>
        <taxon>Craniata</taxon>
        <taxon>Vertebrata</taxon>
        <taxon>Euteleostomi</taxon>
        <taxon>Amphibia</taxon>
        <taxon>Batrachia</taxon>
        <taxon>Anura</taxon>
        <taxon>Pipoidea</taxon>
        <taxon>Pipidae</taxon>
        <taxon>Xenopodinae</taxon>
        <taxon>Xenopus</taxon>
        <taxon>Silurana</taxon>
    </lineage>
</organism>
<evidence type="ECO:0000256" key="7">
    <source>
        <dbReference type="ARBA" id="ARBA00023136"/>
    </source>
</evidence>
<feature type="transmembrane region" description="Helical" evidence="14">
    <location>
        <begin position="71"/>
        <end position="93"/>
    </location>
</feature>
<dbReference type="OrthoDB" id="5966748at2759"/>
<gene>
    <name evidence="16 18 19 20" type="primary">cnr2</name>
</gene>
<dbReference type="PROSITE" id="PS00237">
    <property type="entry name" value="G_PROTEIN_RECEP_F1_1"/>
    <property type="match status" value="1"/>
</dbReference>
<evidence type="ECO:0000256" key="6">
    <source>
        <dbReference type="ARBA" id="ARBA00023040"/>
    </source>
</evidence>
<dbReference type="GO" id="GO:0004949">
    <property type="term" value="F:cannabinoid receptor activity"/>
    <property type="evidence" value="ECO:0000318"/>
    <property type="project" value="GO_Central"/>
</dbReference>
<evidence type="ECO:0000256" key="11">
    <source>
        <dbReference type="ARBA" id="ARBA00023273"/>
    </source>
</evidence>
<evidence type="ECO:0000256" key="2">
    <source>
        <dbReference type="ARBA" id="ARBA00004651"/>
    </source>
</evidence>
<dbReference type="SMART" id="SM01381">
    <property type="entry name" value="7TM_GPCR_Srsx"/>
    <property type="match status" value="1"/>
</dbReference>
<feature type="domain" description="G-protein coupled receptors family 1 profile" evidence="15">
    <location>
        <begin position="51"/>
        <end position="302"/>
    </location>
</feature>
<keyword evidence="6 12" id="KW-0297">G-protein coupled receptor</keyword>
<feature type="transmembrane region" description="Helical" evidence="14">
    <location>
        <begin position="249"/>
        <end position="271"/>
    </location>
</feature>
<feature type="transmembrane region" description="Helical" evidence="14">
    <location>
        <begin position="151"/>
        <end position="173"/>
    </location>
</feature>
<name>F6QM39_XENTR</name>
<dbReference type="PROSITE" id="PS50262">
    <property type="entry name" value="G_PROTEIN_RECEP_F1_2"/>
    <property type="match status" value="1"/>
</dbReference>
<evidence type="ECO:0000256" key="13">
    <source>
        <dbReference type="SAM" id="MobiDB-lite"/>
    </source>
</evidence>
<dbReference type="InterPro" id="IPR017452">
    <property type="entry name" value="GPCR_Rhodpsn_7TM"/>
</dbReference>
<dbReference type="PRINTS" id="PR00237">
    <property type="entry name" value="GPCRRHODOPSN"/>
</dbReference>
<sequence length="357" mass="39967">MSECGQGSSENATKCGTQVMDIQCFLILNSTSQKIFIAVLCIGAGALCILENTVILCMIWTSSHLRRKPSYIFLMSLALADFLASMVFSYSFVDFHVFHGAGTHAVFLFKLGGVTASFTASLGSLLLMAFDRYVSIHKPSMYKAKVTRKRALLALAGMWLITMFIAYLPLMGWNCCQLDTSCSELFPLISNNYLASWIILVVVLLTLIIYSYAHILWKAHKHAVYMEQHNMQSGRGQARLRLDIMLAKTLALVLLVLVICWSPVLILMMHSLLFSLDRSIKTIFAFCSTLCLVNSMVNPMIYAWRSRELHRKLIKGFQNIKQLLRVTGTDPEEEGAQKNSGLDTVGDETLCDTEISQ</sequence>
<keyword evidence="4 12" id="KW-0812">Transmembrane</keyword>
<feature type="transmembrane region" description="Helical" evidence="14">
    <location>
        <begin position="105"/>
        <end position="130"/>
    </location>
</feature>
<comment type="similarity">
    <text evidence="12">Belongs to the G-protein coupled receptor 1 family.</text>
</comment>
<dbReference type="Xenbase" id="XB-GENE-488004">
    <property type="gene designation" value="cnr2"/>
</dbReference>
<dbReference type="RefSeq" id="XP_002938788.2">
    <property type="nucleotide sequence ID" value="XM_002938742.5"/>
</dbReference>
<proteinExistence type="inferred from homology"/>
<dbReference type="PRINTS" id="PR00362">
    <property type="entry name" value="CANNABINOIDR"/>
</dbReference>
<evidence type="ECO:0000313" key="18">
    <source>
        <dbReference type="RefSeq" id="XP_002938788.2"/>
    </source>
</evidence>
<dbReference type="Ensembl" id="ENSXETT00000120402">
    <property type="protein sequence ID" value="ENSXETP00000114008"/>
    <property type="gene ID" value="ENSXETG00000005272"/>
</dbReference>
<evidence type="ECO:0000313" key="17">
    <source>
        <dbReference type="Proteomes" id="UP000008143"/>
    </source>
</evidence>
<dbReference type="Proteomes" id="UP000008143">
    <property type="component" value="Chromosome 2"/>
</dbReference>
<dbReference type="GO" id="GO:0043005">
    <property type="term" value="C:neuron projection"/>
    <property type="evidence" value="ECO:0007669"/>
    <property type="project" value="UniProtKB-SubCell"/>
</dbReference>
<dbReference type="GO" id="GO:0005886">
    <property type="term" value="C:plasma membrane"/>
    <property type="evidence" value="ECO:0000318"/>
    <property type="project" value="GO_Central"/>
</dbReference>
<dbReference type="KEGG" id="xtr:100498271"/>
<evidence type="ECO:0000256" key="1">
    <source>
        <dbReference type="ARBA" id="ARBA00004487"/>
    </source>
</evidence>
<evidence type="ECO:0000256" key="5">
    <source>
        <dbReference type="ARBA" id="ARBA00022989"/>
    </source>
</evidence>
<evidence type="ECO:0000313" key="19">
    <source>
        <dbReference type="RefSeq" id="XP_031752756.1"/>
    </source>
</evidence>
<dbReference type="InterPro" id="IPR002230">
    <property type="entry name" value="Cnbnoid_rcpt"/>
</dbReference>
<dbReference type="SMR" id="F6QM39"/>
<dbReference type="eggNOG" id="KOG3656">
    <property type="taxonomic scope" value="Eukaryota"/>
</dbReference>
<evidence type="ECO:0000256" key="10">
    <source>
        <dbReference type="ARBA" id="ARBA00023224"/>
    </source>
</evidence>
<dbReference type="SUPFAM" id="SSF81321">
    <property type="entry name" value="Family A G protein-coupled receptor-like"/>
    <property type="match status" value="1"/>
</dbReference>
<dbReference type="AGR" id="Xenbase:XB-GENE-488004"/>
<dbReference type="Ensembl" id="ENSXETT00000113814">
    <property type="protein sequence ID" value="ENSXETP00000106332"/>
    <property type="gene ID" value="ENSXETG00000005272"/>
</dbReference>
<dbReference type="CTD" id="1269"/>
<reference evidence="16" key="2">
    <citation type="submission" date="2011-06" db="UniProtKB">
        <authorList>
            <consortium name="Ensembl"/>
        </authorList>
    </citation>
    <scope>IDENTIFICATION</scope>
</reference>
<dbReference type="Ensembl" id="ENSXETT00000106195">
    <property type="protein sequence ID" value="ENSXETP00000105729"/>
    <property type="gene ID" value="ENSXETG00000005272"/>
</dbReference>
<evidence type="ECO:0000256" key="14">
    <source>
        <dbReference type="SAM" id="Phobius"/>
    </source>
</evidence>
<keyword evidence="7 14" id="KW-0472">Membrane</keyword>
<evidence type="ECO:0000256" key="8">
    <source>
        <dbReference type="ARBA" id="ARBA00023170"/>
    </source>
</evidence>
<keyword evidence="3" id="KW-1003">Cell membrane</keyword>
<dbReference type="OMA" id="AFDRYIC"/>
<protein>
    <submittedName>
        <fullName evidence="16 18">Cannabinoid receptor 2</fullName>
    </submittedName>
</protein>
<reference evidence="16" key="1">
    <citation type="journal article" date="2010" name="Science">
        <title>The genome of the Western clawed frog Xenopus tropicalis.</title>
        <authorList>
            <person name="Hellsten U."/>
            <person name="Harland R.M."/>
            <person name="Gilchrist M.J."/>
            <person name="Hendrix D."/>
            <person name="Jurka J."/>
            <person name="Kapitonov V."/>
            <person name="Ovcharenko I."/>
            <person name="Putnam N.H."/>
            <person name="Shu S."/>
            <person name="Taher L."/>
            <person name="Blitz I.L."/>
            <person name="Blumberg B."/>
            <person name="Dichmann D.S."/>
            <person name="Dubchak I."/>
            <person name="Amaya E."/>
            <person name="Detter J.C."/>
            <person name="Fletcher R."/>
            <person name="Gerhard D.S."/>
            <person name="Goodstein D."/>
            <person name="Graves T."/>
            <person name="Grigoriev I.V."/>
            <person name="Grimwood J."/>
            <person name="Kawashima T."/>
            <person name="Lindquist E."/>
            <person name="Lucas S.M."/>
            <person name="Mead P.E."/>
            <person name="Mitros T."/>
            <person name="Ogino H."/>
            <person name="Ohta Y."/>
            <person name="Poliakov A.V."/>
            <person name="Pollet N."/>
            <person name="Robert J."/>
            <person name="Salamov A."/>
            <person name="Sater A.K."/>
            <person name="Schmutz J."/>
            <person name="Terry A."/>
            <person name="Vize P.D."/>
            <person name="Warren W.C."/>
            <person name="Wells D."/>
            <person name="Wills A."/>
            <person name="Wilson R.K."/>
            <person name="Zimmerman L.B."/>
            <person name="Zorn A.M."/>
            <person name="Grainger R."/>
            <person name="Grammer T."/>
            <person name="Khokha M.K."/>
            <person name="Richardson P.M."/>
            <person name="Rokhsar D.S."/>
        </authorList>
    </citation>
    <scope>NUCLEOTIDE SEQUENCE [LARGE SCALE GENOMIC DNA]</scope>
    <source>
        <strain evidence="16">Nigerian</strain>
    </source>
</reference>
<evidence type="ECO:0000256" key="3">
    <source>
        <dbReference type="ARBA" id="ARBA00022475"/>
    </source>
</evidence>
<dbReference type="Reactome" id="R-XTR-373076">
    <property type="pathway name" value="Class A/1 (Rhodopsin-like receptors)"/>
</dbReference>
<dbReference type="CDD" id="cd15341">
    <property type="entry name" value="7tmA_CB2"/>
    <property type="match status" value="1"/>
</dbReference>
<evidence type="ECO:0000256" key="12">
    <source>
        <dbReference type="RuleBase" id="RU000688"/>
    </source>
</evidence>
<evidence type="ECO:0000313" key="16">
    <source>
        <dbReference type="Ensembl" id="ENSXETP00000011522"/>
    </source>
</evidence>
<reference evidence="18 19" key="3">
    <citation type="submission" date="2025-04" db="UniProtKB">
        <authorList>
            <consortium name="RefSeq"/>
        </authorList>
    </citation>
    <scope>IDENTIFICATION</scope>
    <source>
        <strain evidence="18 19">Nigerian</strain>
        <tissue evidence="18 19">Liver and blood</tissue>
    </source>
</reference>
<keyword evidence="8 12" id="KW-0675">Receptor</keyword>
<dbReference type="GeneID" id="100498271"/>
<dbReference type="RefSeq" id="XP_031752756.1">
    <property type="nucleotide sequence ID" value="XM_031896896.1"/>
</dbReference>
<keyword evidence="17" id="KW-1185">Reference proteome</keyword>
<dbReference type="Gene3D" id="1.20.1070.10">
    <property type="entry name" value="Rhodopsin 7-helix transmembrane proteins"/>
    <property type="match status" value="1"/>
</dbReference>
<dbReference type="Ensembl" id="ENSXETT00000111034">
    <property type="protein sequence ID" value="ENSXETP00000109995"/>
    <property type="gene ID" value="ENSXETG00000005272"/>
</dbReference>
<dbReference type="Ensembl" id="ENSXETT00000011522">
    <property type="protein sequence ID" value="ENSXETP00000011522"/>
    <property type="gene ID" value="ENSXETG00000005272"/>
</dbReference>
<keyword evidence="5 14" id="KW-1133">Transmembrane helix</keyword>
<dbReference type="GeneTree" id="ENSGT01140000282530"/>
<keyword evidence="9" id="KW-0325">Glycoprotein</keyword>
<dbReference type="HOGENOM" id="CLU_009579_7_0_1"/>
<dbReference type="Bgee" id="ENSXETG00000005272">
    <property type="expression patterns" value="Expressed in liver and 3 other cell types or tissues"/>
</dbReference>
<feature type="transmembrane region" description="Helical" evidence="14">
    <location>
        <begin position="35"/>
        <end position="59"/>
    </location>
</feature>
<dbReference type="InterPro" id="IPR000276">
    <property type="entry name" value="GPCR_Rhodpsn"/>
</dbReference>
<dbReference type="AlphaFoldDB" id="F6QM39"/>
<dbReference type="GO" id="GO:0005737">
    <property type="term" value="C:cytoplasm"/>
    <property type="evidence" value="ECO:0000318"/>
    <property type="project" value="GO_Central"/>
</dbReference>